<feature type="region of interest" description="Disordered" evidence="1">
    <location>
        <begin position="21"/>
        <end position="58"/>
    </location>
</feature>
<dbReference type="EMBL" id="KZ805359">
    <property type="protein sequence ID" value="PVI01346.1"/>
    <property type="molecule type" value="Genomic_DNA"/>
</dbReference>
<evidence type="ECO:0000313" key="3">
    <source>
        <dbReference type="Proteomes" id="UP000244855"/>
    </source>
</evidence>
<gene>
    <name evidence="2" type="ORF">DM02DRAFT_613751</name>
</gene>
<dbReference type="Proteomes" id="UP000244855">
    <property type="component" value="Unassembled WGS sequence"/>
</dbReference>
<name>A0A2V1DTJ8_9PLEO</name>
<keyword evidence="3" id="KW-1185">Reference proteome</keyword>
<organism evidence="2 3">
    <name type="scientific">Periconia macrospinosa</name>
    <dbReference type="NCBI Taxonomy" id="97972"/>
    <lineage>
        <taxon>Eukaryota</taxon>
        <taxon>Fungi</taxon>
        <taxon>Dikarya</taxon>
        <taxon>Ascomycota</taxon>
        <taxon>Pezizomycotina</taxon>
        <taxon>Dothideomycetes</taxon>
        <taxon>Pleosporomycetidae</taxon>
        <taxon>Pleosporales</taxon>
        <taxon>Massarineae</taxon>
        <taxon>Periconiaceae</taxon>
        <taxon>Periconia</taxon>
    </lineage>
</organism>
<reference evidence="2 3" key="1">
    <citation type="journal article" date="2018" name="Sci. Rep.">
        <title>Comparative genomics provides insights into the lifestyle and reveals functional heterogeneity of dark septate endophytic fungi.</title>
        <authorList>
            <person name="Knapp D.G."/>
            <person name="Nemeth J.B."/>
            <person name="Barry K."/>
            <person name="Hainaut M."/>
            <person name="Henrissat B."/>
            <person name="Johnson J."/>
            <person name="Kuo A."/>
            <person name="Lim J.H.P."/>
            <person name="Lipzen A."/>
            <person name="Nolan M."/>
            <person name="Ohm R.A."/>
            <person name="Tamas L."/>
            <person name="Grigoriev I.V."/>
            <person name="Spatafora J.W."/>
            <person name="Nagy L.G."/>
            <person name="Kovacs G.M."/>
        </authorList>
    </citation>
    <scope>NUCLEOTIDE SEQUENCE [LARGE SCALE GENOMIC DNA]</scope>
    <source>
        <strain evidence="2 3">DSE2036</strain>
    </source>
</reference>
<accession>A0A2V1DTJ8</accession>
<evidence type="ECO:0000256" key="1">
    <source>
        <dbReference type="SAM" id="MobiDB-lite"/>
    </source>
</evidence>
<protein>
    <submittedName>
        <fullName evidence="2">Uncharacterized protein</fullName>
    </submittedName>
</protein>
<evidence type="ECO:0000313" key="2">
    <source>
        <dbReference type="EMBL" id="PVI01346.1"/>
    </source>
</evidence>
<feature type="compositionally biased region" description="Basic and acidic residues" evidence="1">
    <location>
        <begin position="47"/>
        <end position="58"/>
    </location>
</feature>
<proteinExistence type="predicted"/>
<dbReference type="AlphaFoldDB" id="A0A2V1DTJ8"/>
<sequence>MVRPEEESGMLWTILLLAASQSGEMEEGRGDKGVIDSGGEAALPSSRKSEIRPEDTSTKKDILSEQLIIIFQGNFRATETIS</sequence>